<dbReference type="SUPFAM" id="SSF58104">
    <property type="entry name" value="Methyl-accepting chemotaxis protein (MCP) signaling domain"/>
    <property type="match status" value="1"/>
</dbReference>
<organism evidence="4 5">
    <name type="scientific">Sphingomonas abietis</name>
    <dbReference type="NCBI Taxonomy" id="3012344"/>
    <lineage>
        <taxon>Bacteria</taxon>
        <taxon>Pseudomonadati</taxon>
        <taxon>Pseudomonadota</taxon>
        <taxon>Alphaproteobacteria</taxon>
        <taxon>Sphingomonadales</taxon>
        <taxon>Sphingomonadaceae</taxon>
        <taxon>Sphingomonas</taxon>
    </lineage>
</organism>
<dbReference type="Proteomes" id="UP001210865">
    <property type="component" value="Chromosome"/>
</dbReference>
<feature type="domain" description="Methyl-accepting transducer" evidence="3">
    <location>
        <begin position="164"/>
        <end position="407"/>
    </location>
</feature>
<protein>
    <submittedName>
        <fullName evidence="4">Methyl-accepting chemotaxis protein</fullName>
    </submittedName>
</protein>
<dbReference type="EMBL" id="CP115174">
    <property type="protein sequence ID" value="WBO23397.1"/>
    <property type="molecule type" value="Genomic_DNA"/>
</dbReference>
<dbReference type="Gene3D" id="1.10.287.950">
    <property type="entry name" value="Methyl-accepting chemotaxis protein"/>
    <property type="match status" value="1"/>
</dbReference>
<dbReference type="InterPro" id="IPR046342">
    <property type="entry name" value="CBS_dom_sf"/>
</dbReference>
<reference evidence="4 5" key="1">
    <citation type="submission" date="2022-12" db="EMBL/GenBank/DDBJ databases">
        <title>Sphingomonas abieness sp. nov., an endophytic bacterium isolated from Abies koreana.</title>
        <authorList>
            <person name="Jiang L."/>
            <person name="Lee J."/>
        </authorList>
    </citation>
    <scope>NUCLEOTIDE SEQUENCE [LARGE SCALE GENOMIC DNA]</scope>
    <source>
        <strain evidence="5">PAMB 00755</strain>
    </source>
</reference>
<dbReference type="PANTHER" id="PTHR32089">
    <property type="entry name" value="METHYL-ACCEPTING CHEMOTAXIS PROTEIN MCPB"/>
    <property type="match status" value="1"/>
</dbReference>
<dbReference type="Pfam" id="PF00015">
    <property type="entry name" value="MCPsignal"/>
    <property type="match status" value="1"/>
</dbReference>
<name>A0ABY7NPD9_9SPHN</name>
<proteinExistence type="predicted"/>
<dbReference type="Gene3D" id="3.10.580.10">
    <property type="entry name" value="CBS-domain"/>
    <property type="match status" value="1"/>
</dbReference>
<keyword evidence="5" id="KW-1185">Reference proteome</keyword>
<dbReference type="PROSITE" id="PS50111">
    <property type="entry name" value="CHEMOTAXIS_TRANSDUC_2"/>
    <property type="match status" value="1"/>
</dbReference>
<dbReference type="PANTHER" id="PTHR32089:SF112">
    <property type="entry name" value="LYSOZYME-LIKE PROTEIN-RELATED"/>
    <property type="match status" value="1"/>
</dbReference>
<dbReference type="SUPFAM" id="SSF54631">
    <property type="entry name" value="CBS-domain pair"/>
    <property type="match status" value="1"/>
</dbReference>
<dbReference type="RefSeq" id="WP_270078029.1">
    <property type="nucleotide sequence ID" value="NZ_CP115174.1"/>
</dbReference>
<evidence type="ECO:0000259" key="3">
    <source>
        <dbReference type="PROSITE" id="PS50111"/>
    </source>
</evidence>
<keyword evidence="1 2" id="KW-0807">Transducer</keyword>
<evidence type="ECO:0000313" key="4">
    <source>
        <dbReference type="EMBL" id="WBO23397.1"/>
    </source>
</evidence>
<evidence type="ECO:0000256" key="1">
    <source>
        <dbReference type="ARBA" id="ARBA00023224"/>
    </source>
</evidence>
<evidence type="ECO:0000256" key="2">
    <source>
        <dbReference type="PROSITE-ProRule" id="PRU00284"/>
    </source>
</evidence>
<accession>A0ABY7NPD9</accession>
<dbReference type="InterPro" id="IPR004089">
    <property type="entry name" value="MCPsignal_dom"/>
</dbReference>
<dbReference type="SMART" id="SM00283">
    <property type="entry name" value="MA"/>
    <property type="match status" value="1"/>
</dbReference>
<evidence type="ECO:0000313" key="5">
    <source>
        <dbReference type="Proteomes" id="UP001210865"/>
    </source>
</evidence>
<sequence>MPSVEQLCKPGSMDLAIHIGASAADAITLFQRNPDLRLLPVLTDTGAPVGAIFEEDVRQILFNPYGHALLRNPSFGRTLIERVRPCPTVDSRQDLGALLAVYAQAGGQEGMIVTRNGRYVGLIENRALVAAAGAYELDRIHRREQDLDRLREAGMAFEVDIDRLASGLTSVADDLGHTATATAKRGEATEQRASLVAAAALQTSSVMRMVATSSGDLASALDVLHGEAIQAKTAAQEAVALVTVSARRADALYQSTNSIETITGLIDALASKVNMLAINATIEAARAGESGRGFGIVANEVRGLASQTREAAVEIARHAIDVRTAVAEVVAGNDGIERVISGVERISLTVETTVQAQRAMTIEIAEGADQAATSSQEIQSNAGAIHQTARLAAAGASEMERTAQSLTTSSEGLMKRVLAFLDDVRAA</sequence>
<gene>
    <name evidence="4" type="ORF">PBT88_04505</name>
</gene>